<keyword evidence="2" id="KW-0808">Transferase</keyword>
<dbReference type="AlphaFoldDB" id="A0A174PSH7"/>
<proteinExistence type="predicted"/>
<dbReference type="GO" id="GO:0047265">
    <property type="term" value="F:poly(glycerol-phosphate) alpha-glucosyltransferase activity"/>
    <property type="evidence" value="ECO:0007669"/>
    <property type="project" value="UniProtKB-EC"/>
</dbReference>
<gene>
    <name evidence="2" type="primary">tagE_1</name>
    <name evidence="2" type="ORF">ERS852461_02964</name>
    <name evidence="3" type="ORF">NXY30_18305</name>
</gene>
<dbReference type="Gene3D" id="3.40.50.2000">
    <property type="entry name" value="Glycogen Phosphorylase B"/>
    <property type="match status" value="2"/>
</dbReference>
<dbReference type="PANTHER" id="PTHR12526:SF630">
    <property type="entry name" value="GLYCOSYLTRANSFERASE"/>
    <property type="match status" value="1"/>
</dbReference>
<reference evidence="2 4" key="1">
    <citation type="submission" date="2015-09" db="EMBL/GenBank/DDBJ databases">
        <authorList>
            <consortium name="Pathogen Informatics"/>
        </authorList>
    </citation>
    <scope>NUCLEOTIDE SEQUENCE [LARGE SCALE GENOMIC DNA]</scope>
    <source>
        <strain evidence="2 4">2789STDY5834846</strain>
    </source>
</reference>
<name>A0A174PSH7_9BACE</name>
<dbReference type="CDD" id="cd03820">
    <property type="entry name" value="GT4_AmsD-like"/>
    <property type="match status" value="1"/>
</dbReference>
<evidence type="ECO:0000259" key="1">
    <source>
        <dbReference type="Pfam" id="PF00534"/>
    </source>
</evidence>
<evidence type="ECO:0000313" key="4">
    <source>
        <dbReference type="Proteomes" id="UP000095606"/>
    </source>
</evidence>
<organism evidence="2 4">
    <name type="scientific">Bacteroides faecis</name>
    <dbReference type="NCBI Taxonomy" id="674529"/>
    <lineage>
        <taxon>Bacteria</taxon>
        <taxon>Pseudomonadati</taxon>
        <taxon>Bacteroidota</taxon>
        <taxon>Bacteroidia</taxon>
        <taxon>Bacteroidales</taxon>
        <taxon>Bacteroidaceae</taxon>
        <taxon>Bacteroides</taxon>
    </lineage>
</organism>
<dbReference type="SUPFAM" id="SSF53756">
    <property type="entry name" value="UDP-Glycosyltransferase/glycogen phosphorylase"/>
    <property type="match status" value="1"/>
</dbReference>
<keyword evidence="5" id="KW-1185">Reference proteome</keyword>
<reference evidence="3" key="2">
    <citation type="submission" date="2022-08" db="EMBL/GenBank/DDBJ databases">
        <title>Genome Sequencing of Bacteroides fragilis Group Isolates with Nanopore Technology.</title>
        <authorList>
            <person name="Tisza M.J."/>
            <person name="Smith D."/>
            <person name="Dekker J.P."/>
        </authorList>
    </citation>
    <scope>NUCLEOTIDE SEQUENCE</scope>
    <source>
        <strain evidence="3">BFG-527</strain>
    </source>
</reference>
<dbReference type="PANTHER" id="PTHR12526">
    <property type="entry name" value="GLYCOSYLTRANSFERASE"/>
    <property type="match status" value="1"/>
</dbReference>
<dbReference type="Proteomes" id="UP001060104">
    <property type="component" value="Chromosome"/>
</dbReference>
<accession>A0A174PSH7</accession>
<evidence type="ECO:0000313" key="3">
    <source>
        <dbReference type="EMBL" id="UVQ73003.1"/>
    </source>
</evidence>
<accession>A0A642MUP5</accession>
<feature type="domain" description="Glycosyl transferase family 1" evidence="1">
    <location>
        <begin position="208"/>
        <end position="357"/>
    </location>
</feature>
<keyword evidence="2" id="KW-0328">Glycosyltransferase</keyword>
<dbReference type="Pfam" id="PF00534">
    <property type="entry name" value="Glycos_transf_1"/>
    <property type="match status" value="1"/>
</dbReference>
<dbReference type="EMBL" id="CP103141">
    <property type="protein sequence ID" value="UVQ73003.1"/>
    <property type="molecule type" value="Genomic_DNA"/>
</dbReference>
<dbReference type="RefSeq" id="WP_008763459.1">
    <property type="nucleotide sequence ID" value="NZ_CAXKYA010000005.1"/>
</dbReference>
<dbReference type="Proteomes" id="UP000095606">
    <property type="component" value="Unassembled WGS sequence"/>
</dbReference>
<dbReference type="EMBL" id="CZAE01000014">
    <property type="protein sequence ID" value="CUP60869.1"/>
    <property type="molecule type" value="Genomic_DNA"/>
</dbReference>
<evidence type="ECO:0000313" key="2">
    <source>
        <dbReference type="EMBL" id="CUP60869.1"/>
    </source>
</evidence>
<sequence>MKIAYYLPSLQAPGGIERIVTFKANYFAEHFEGYDITIITSEQMGKAPHFPLSPKVKHIDLGVSFDLPYSQSIVSKVLKYPFRYYRFKQRLSNLLNELKPDITISTMRRELNFITKLKDGSLKIGEFHVSRYAYGAEALKRKSPIVNMIKKRWANRFVKNLSKLSRVIILTSEGAKDWPELTNISIIPNPISTPVEGKQTDILSHNAIAVGRYAPQKGFDMLIPAWSIVAQRHPDWKLHIYGEGDLKEKFTKLIDELQLNNNCLLHHTVSNIAEKYCMSSIFVLSSRYEGLPLVLGEAMAYGIAPVAFACPCGPRDMITNGKNGLLVENGNIEQLAKQICYLIENENIRIEMGRQAKIRAKDFTMEVISRQWKSLFEELMEYAPQ</sequence>
<dbReference type="EC" id="2.4.1.52" evidence="2"/>
<dbReference type="InterPro" id="IPR001296">
    <property type="entry name" value="Glyco_trans_1"/>
</dbReference>
<dbReference type="GeneID" id="69590655"/>
<evidence type="ECO:0000313" key="5">
    <source>
        <dbReference type="Proteomes" id="UP001060104"/>
    </source>
</evidence>
<protein>
    <submittedName>
        <fullName evidence="2 3">Glycosyltransferase</fullName>
        <ecNumber evidence="2">2.4.1.52</ecNumber>
    </submittedName>
</protein>